<evidence type="ECO:0000259" key="1">
    <source>
        <dbReference type="SMART" id="SM01111"/>
    </source>
</evidence>
<dbReference type="SUPFAM" id="SSF51322">
    <property type="entry name" value="Cyanovirin-N"/>
    <property type="match status" value="1"/>
</dbReference>
<dbReference type="RefSeq" id="XP_056493329.1">
    <property type="nucleotide sequence ID" value="XM_056627534.1"/>
</dbReference>
<comment type="caution">
    <text evidence="2">The sequence shown here is derived from an EMBL/GenBank/DDBJ whole genome shotgun (WGS) entry which is preliminary data.</text>
</comment>
<dbReference type="OrthoDB" id="2441380at2759"/>
<dbReference type="AlphaFoldDB" id="A0A9W9W9X6"/>
<proteinExistence type="predicted"/>
<dbReference type="InterPro" id="IPR036673">
    <property type="entry name" value="Cyanovirin-N_sf"/>
</dbReference>
<evidence type="ECO:0000313" key="3">
    <source>
        <dbReference type="Proteomes" id="UP001147747"/>
    </source>
</evidence>
<protein>
    <recommendedName>
        <fullName evidence="1">Cyanovirin-N domain-containing protein</fullName>
    </recommendedName>
</protein>
<dbReference type="InterPro" id="IPR011058">
    <property type="entry name" value="Cyanovirin-N"/>
</dbReference>
<dbReference type="SMART" id="SM01111">
    <property type="entry name" value="CVNH"/>
    <property type="match status" value="1"/>
</dbReference>
<reference evidence="2" key="1">
    <citation type="submission" date="2022-12" db="EMBL/GenBank/DDBJ databases">
        <authorList>
            <person name="Petersen C."/>
        </authorList>
    </citation>
    <scope>NUCLEOTIDE SEQUENCE</scope>
    <source>
        <strain evidence="2">IBT 29677</strain>
    </source>
</reference>
<dbReference type="PANTHER" id="PTHR42076:SF1">
    <property type="entry name" value="CYANOVIRIN-N DOMAIN-CONTAINING PROTEIN"/>
    <property type="match status" value="1"/>
</dbReference>
<dbReference type="PANTHER" id="PTHR42076">
    <property type="entry name" value="CYANOVIRIN-N HOMOLOG"/>
    <property type="match status" value="1"/>
</dbReference>
<dbReference type="EMBL" id="JAPZBU010000004">
    <property type="protein sequence ID" value="KAJ5409014.1"/>
    <property type="molecule type" value="Genomic_DNA"/>
</dbReference>
<accession>A0A9W9W9X6</accession>
<dbReference type="Gene3D" id="2.30.60.10">
    <property type="entry name" value="Cyanovirin-N"/>
    <property type="match status" value="1"/>
</dbReference>
<dbReference type="Proteomes" id="UP001147747">
    <property type="component" value="Unassembled WGS sequence"/>
</dbReference>
<name>A0A9W9W9X6_9EURO</name>
<feature type="domain" description="Cyanovirin-N" evidence="1">
    <location>
        <begin position="2"/>
        <end position="108"/>
    </location>
</feature>
<keyword evidence="3" id="KW-1185">Reference proteome</keyword>
<dbReference type="Pfam" id="PF08881">
    <property type="entry name" value="CVNH"/>
    <property type="match status" value="1"/>
</dbReference>
<dbReference type="GeneID" id="81366514"/>
<gene>
    <name evidence="2" type="ORF">N7509_002897</name>
</gene>
<reference evidence="2" key="2">
    <citation type="journal article" date="2023" name="IMA Fungus">
        <title>Comparative genomic study of the Penicillium genus elucidates a diverse pangenome and 15 lateral gene transfer events.</title>
        <authorList>
            <person name="Petersen C."/>
            <person name="Sorensen T."/>
            <person name="Nielsen M.R."/>
            <person name="Sondergaard T.E."/>
            <person name="Sorensen J.L."/>
            <person name="Fitzpatrick D.A."/>
            <person name="Frisvad J.C."/>
            <person name="Nielsen K.L."/>
        </authorList>
    </citation>
    <scope>NUCLEOTIDE SEQUENCE</scope>
    <source>
        <strain evidence="2">IBT 29677</strain>
    </source>
</reference>
<sequence length="111" mass="11668">MAFQKTACGVHLDAQPGATTLIATCNNDEGSGLETALVLDDYLGNEDGHLTWGGHGFSQKARNMSVSSEGPNHDPILHVDLAGPDGKYTTSDIDLAEHIANIDGELVVLPL</sequence>
<organism evidence="2 3">
    <name type="scientific">Penicillium cosmopolitanum</name>
    <dbReference type="NCBI Taxonomy" id="1131564"/>
    <lineage>
        <taxon>Eukaryota</taxon>
        <taxon>Fungi</taxon>
        <taxon>Dikarya</taxon>
        <taxon>Ascomycota</taxon>
        <taxon>Pezizomycotina</taxon>
        <taxon>Eurotiomycetes</taxon>
        <taxon>Eurotiomycetidae</taxon>
        <taxon>Eurotiales</taxon>
        <taxon>Aspergillaceae</taxon>
        <taxon>Penicillium</taxon>
    </lineage>
</organism>
<evidence type="ECO:0000313" key="2">
    <source>
        <dbReference type="EMBL" id="KAJ5409014.1"/>
    </source>
</evidence>